<evidence type="ECO:0000256" key="4">
    <source>
        <dbReference type="ARBA" id="ARBA00022692"/>
    </source>
</evidence>
<feature type="transmembrane region" description="Helical" evidence="9">
    <location>
        <begin position="272"/>
        <end position="296"/>
    </location>
</feature>
<dbReference type="InterPro" id="IPR011527">
    <property type="entry name" value="ABC1_TM_dom"/>
</dbReference>
<dbReference type="RefSeq" id="WP_067563032.1">
    <property type="nucleotide sequence ID" value="NZ_LSUQ01000011.1"/>
</dbReference>
<dbReference type="PROSITE" id="PS50929">
    <property type="entry name" value="ABC_TM1F"/>
    <property type="match status" value="1"/>
</dbReference>
<keyword evidence="4 9" id="KW-0812">Transmembrane</keyword>
<organism evidence="12 13">
    <name type="scientific">Ferroacidibacillus organovorans</name>
    <dbReference type="NCBI Taxonomy" id="1765683"/>
    <lineage>
        <taxon>Bacteria</taxon>
        <taxon>Bacillati</taxon>
        <taxon>Bacillota</taxon>
        <taxon>Bacilli</taxon>
        <taxon>Bacillales</taxon>
        <taxon>Alicyclobacillaceae</taxon>
        <taxon>Ferroacidibacillus</taxon>
    </lineage>
</organism>
<dbReference type="FunFam" id="1.20.1560.10:FF:000040">
    <property type="entry name" value="Multidrug ABC transporter ATP-binding protein"/>
    <property type="match status" value="1"/>
</dbReference>
<dbReference type="InterPro" id="IPR039421">
    <property type="entry name" value="Type_1_exporter"/>
</dbReference>
<keyword evidence="3" id="KW-1003">Cell membrane</keyword>
<keyword evidence="8 9" id="KW-0472">Membrane</keyword>
<evidence type="ECO:0000256" key="1">
    <source>
        <dbReference type="ARBA" id="ARBA00004651"/>
    </source>
</evidence>
<dbReference type="SMART" id="SM00382">
    <property type="entry name" value="AAA"/>
    <property type="match status" value="1"/>
</dbReference>
<feature type="transmembrane region" description="Helical" evidence="9">
    <location>
        <begin position="52"/>
        <end position="80"/>
    </location>
</feature>
<feature type="domain" description="ABC transporter" evidence="10">
    <location>
        <begin position="337"/>
        <end position="572"/>
    </location>
</feature>
<dbReference type="SUPFAM" id="SSF52540">
    <property type="entry name" value="P-loop containing nucleoside triphosphate hydrolases"/>
    <property type="match status" value="1"/>
</dbReference>
<dbReference type="PANTHER" id="PTHR43394">
    <property type="entry name" value="ATP-DEPENDENT PERMEASE MDL1, MITOCHONDRIAL"/>
    <property type="match status" value="1"/>
</dbReference>
<dbReference type="Pfam" id="PF00005">
    <property type="entry name" value="ABC_tran"/>
    <property type="match status" value="1"/>
</dbReference>
<keyword evidence="7 9" id="KW-1133">Transmembrane helix</keyword>
<keyword evidence="5" id="KW-0547">Nucleotide-binding</keyword>
<dbReference type="AlphaFoldDB" id="A0A853KDF5"/>
<evidence type="ECO:0000256" key="7">
    <source>
        <dbReference type="ARBA" id="ARBA00022989"/>
    </source>
</evidence>
<name>A0A853KDF5_9BACL</name>
<dbReference type="PANTHER" id="PTHR43394:SF1">
    <property type="entry name" value="ATP-BINDING CASSETTE SUB-FAMILY B MEMBER 10, MITOCHONDRIAL"/>
    <property type="match status" value="1"/>
</dbReference>
<dbReference type="InterPro" id="IPR017871">
    <property type="entry name" value="ABC_transporter-like_CS"/>
</dbReference>
<evidence type="ECO:0000259" key="10">
    <source>
        <dbReference type="PROSITE" id="PS50893"/>
    </source>
</evidence>
<dbReference type="InterPro" id="IPR003439">
    <property type="entry name" value="ABC_transporter-like_ATP-bd"/>
</dbReference>
<comment type="subcellular location">
    <subcellularLocation>
        <location evidence="1">Cell membrane</location>
        <topology evidence="1">Multi-pass membrane protein</topology>
    </subcellularLocation>
</comment>
<evidence type="ECO:0000313" key="12">
    <source>
        <dbReference type="EMBL" id="OAG94378.1"/>
    </source>
</evidence>
<feature type="domain" description="ABC transmembrane type-1" evidence="11">
    <location>
        <begin position="16"/>
        <end position="298"/>
    </location>
</feature>
<gene>
    <name evidence="12" type="ORF">AYW79_05810</name>
</gene>
<dbReference type="InterPro" id="IPR036640">
    <property type="entry name" value="ABC1_TM_sf"/>
</dbReference>
<dbReference type="InterPro" id="IPR003593">
    <property type="entry name" value="AAA+_ATPase"/>
</dbReference>
<evidence type="ECO:0000256" key="6">
    <source>
        <dbReference type="ARBA" id="ARBA00022840"/>
    </source>
</evidence>
<dbReference type="PROSITE" id="PS00211">
    <property type="entry name" value="ABC_TRANSPORTER_1"/>
    <property type="match status" value="1"/>
</dbReference>
<dbReference type="EMBL" id="LSUQ01000011">
    <property type="protein sequence ID" value="OAG94378.1"/>
    <property type="molecule type" value="Genomic_DNA"/>
</dbReference>
<keyword evidence="6 12" id="KW-0067">ATP-binding</keyword>
<evidence type="ECO:0000313" key="13">
    <source>
        <dbReference type="Proteomes" id="UP000077421"/>
    </source>
</evidence>
<comment type="caution">
    <text evidence="12">The sequence shown here is derived from an EMBL/GenBank/DDBJ whole genome shotgun (WGS) entry which is preliminary data.</text>
</comment>
<protein>
    <submittedName>
        <fullName evidence="12">Multidrug ABC transporter ATP-binding protein</fullName>
    </submittedName>
</protein>
<dbReference type="GO" id="GO:0016887">
    <property type="term" value="F:ATP hydrolysis activity"/>
    <property type="evidence" value="ECO:0007669"/>
    <property type="project" value="InterPro"/>
</dbReference>
<feature type="transmembrane region" description="Helical" evidence="9">
    <location>
        <begin position="130"/>
        <end position="150"/>
    </location>
</feature>
<feature type="transmembrane region" description="Helical" evidence="9">
    <location>
        <begin position="239"/>
        <end position="260"/>
    </location>
</feature>
<dbReference type="Pfam" id="PF00664">
    <property type="entry name" value="ABC_membrane"/>
    <property type="match status" value="1"/>
</dbReference>
<evidence type="ECO:0000256" key="9">
    <source>
        <dbReference type="SAM" id="Phobius"/>
    </source>
</evidence>
<dbReference type="Gene3D" id="3.40.50.300">
    <property type="entry name" value="P-loop containing nucleotide triphosphate hydrolases"/>
    <property type="match status" value="1"/>
</dbReference>
<dbReference type="GO" id="GO:0005524">
    <property type="term" value="F:ATP binding"/>
    <property type="evidence" value="ECO:0007669"/>
    <property type="project" value="UniProtKB-KW"/>
</dbReference>
<accession>A0A853KDF5</accession>
<dbReference type="GO" id="GO:0005886">
    <property type="term" value="C:plasma membrane"/>
    <property type="evidence" value="ECO:0007669"/>
    <property type="project" value="UniProtKB-SubCell"/>
</dbReference>
<dbReference type="OrthoDB" id="9770415at2"/>
<keyword evidence="2" id="KW-0813">Transport</keyword>
<evidence type="ECO:0000256" key="3">
    <source>
        <dbReference type="ARBA" id="ARBA00022475"/>
    </source>
</evidence>
<feature type="transmembrane region" description="Helical" evidence="9">
    <location>
        <begin position="156"/>
        <end position="174"/>
    </location>
</feature>
<proteinExistence type="predicted"/>
<dbReference type="PROSITE" id="PS50893">
    <property type="entry name" value="ABC_TRANSPORTER_2"/>
    <property type="match status" value="1"/>
</dbReference>
<evidence type="ECO:0000256" key="5">
    <source>
        <dbReference type="ARBA" id="ARBA00022741"/>
    </source>
</evidence>
<evidence type="ECO:0000256" key="8">
    <source>
        <dbReference type="ARBA" id="ARBA00023136"/>
    </source>
</evidence>
<dbReference type="GO" id="GO:0015421">
    <property type="term" value="F:ABC-type oligopeptide transporter activity"/>
    <property type="evidence" value="ECO:0007669"/>
    <property type="project" value="TreeGrafter"/>
</dbReference>
<dbReference type="CDD" id="cd18548">
    <property type="entry name" value="ABC_6TM_Tm287_like"/>
    <property type="match status" value="1"/>
</dbReference>
<sequence>MKKLFRFLRPYRVSILGILVLIFLQSLSSLYLPNLMSKIVDIGVMTGNVGYILKIGLLMLLVALAGVFCSVFAGLLSAIASAGFGRNLRQAMFAHIEEFMLHEFDEIGTSSLTVRATNDIMQVQQFINMLLRMMVMAPLMAIGGILMAVYTNAQLSLILVFIMPALALAIYLILRRGFFLFGEIQDKVDQLNRVVRENLIGVRVVRAFDRTADELKRFQLANLDLTDVSARAFQVMSTLMPLLMLIINLSTIAILWFGGIRVNNGSLQIGSLMAFIQYVTQIMFSVMMVSAMLFMVPRAQASAKRIQEVFDIQPRIGDPVSPNPTPLPPASTPKGLVSFEGVRFRYPGAEKDVLEDLSFQAFPGEITAIIGGTGAGKSTLLSLIPRFFDVTDGCIRVDGIDLREMSQQALRKKIGMVPQKAVLFSGTIAENLRFGREDATDEEIRHAANVAQASAFIDSLESGYETILAQGGANLSGGQKQRLTIARALVRSPEIYLFDDSFSALDFKTDLMLQRALRTEARHATVILVAQRVMSVKDADRILVLDEGRKVGEGTHRELMETCTVYQEIVHSQLAEGEIA</sequence>
<reference evidence="12 13" key="1">
    <citation type="submission" date="2016-02" db="EMBL/GenBank/DDBJ databases">
        <title>Draft genome sequence of Acidibacillus ferrooxidans SLC66.</title>
        <authorList>
            <person name="Oliveira G."/>
            <person name="Nancucheo I."/>
            <person name="Dall'Agnol H."/>
            <person name="Johnson B."/>
            <person name="Oliveira R."/>
            <person name="Nunes G.L."/>
            <person name="Tzotzos G."/>
            <person name="Orellana S.C."/>
            <person name="Salim A.C."/>
            <person name="Araujo F.M."/>
        </authorList>
    </citation>
    <scope>NUCLEOTIDE SEQUENCE [LARGE SCALE GENOMIC DNA]</scope>
    <source>
        <strain evidence="12 13">SLC66</strain>
    </source>
</reference>
<dbReference type="InterPro" id="IPR027417">
    <property type="entry name" value="P-loop_NTPase"/>
</dbReference>
<dbReference type="Gene3D" id="1.20.1560.10">
    <property type="entry name" value="ABC transporter type 1, transmembrane domain"/>
    <property type="match status" value="1"/>
</dbReference>
<dbReference type="SUPFAM" id="SSF90123">
    <property type="entry name" value="ABC transporter transmembrane region"/>
    <property type="match status" value="1"/>
</dbReference>
<dbReference type="Proteomes" id="UP000077421">
    <property type="component" value="Unassembled WGS sequence"/>
</dbReference>
<evidence type="ECO:0000259" key="11">
    <source>
        <dbReference type="PROSITE" id="PS50929"/>
    </source>
</evidence>
<evidence type="ECO:0000256" key="2">
    <source>
        <dbReference type="ARBA" id="ARBA00022448"/>
    </source>
</evidence>
<dbReference type="FunFam" id="3.40.50.300:FF:000221">
    <property type="entry name" value="Multidrug ABC transporter ATP-binding protein"/>
    <property type="match status" value="1"/>
</dbReference>